<evidence type="ECO:0000256" key="3">
    <source>
        <dbReference type="ARBA" id="ARBA00004514"/>
    </source>
</evidence>
<dbReference type="PROSITE" id="PS51720">
    <property type="entry name" value="G_AIG1"/>
    <property type="match status" value="5"/>
</dbReference>
<dbReference type="Pfam" id="PF04548">
    <property type="entry name" value="AIG1"/>
    <property type="match status" value="5"/>
</dbReference>
<evidence type="ECO:0000256" key="12">
    <source>
        <dbReference type="ARBA" id="ARBA00023134"/>
    </source>
</evidence>
<feature type="domain" description="AIG1-type G" evidence="17">
    <location>
        <begin position="448"/>
        <end position="652"/>
    </location>
</feature>
<feature type="compositionally biased region" description="Acidic residues" evidence="16">
    <location>
        <begin position="955"/>
        <end position="966"/>
    </location>
</feature>
<feature type="non-terminal residue" evidence="18">
    <location>
        <position position="1375"/>
    </location>
</feature>
<dbReference type="EMBL" id="JAAWVO010025421">
    <property type="protein sequence ID" value="MBN3315924.1"/>
    <property type="molecule type" value="Genomic_DNA"/>
</dbReference>
<dbReference type="GO" id="GO:0005794">
    <property type="term" value="C:Golgi apparatus"/>
    <property type="evidence" value="ECO:0007669"/>
    <property type="project" value="UniProtKB-SubCell"/>
</dbReference>
<evidence type="ECO:0000256" key="16">
    <source>
        <dbReference type="SAM" id="MobiDB-lite"/>
    </source>
</evidence>
<feature type="domain" description="AIG1-type G" evidence="17">
    <location>
        <begin position="966"/>
        <end position="1167"/>
    </location>
</feature>
<keyword evidence="11" id="KW-0496">Mitochondrion</keyword>
<comment type="similarity">
    <text evidence="5">Belongs to the TRAFAC class TrmE-Era-EngA-EngB-Septin-like GTPase superfamily. AIG1/Toc34/Toc159-like paraseptin GTPase family. IAN subfamily.</text>
</comment>
<keyword evidence="7" id="KW-0677">Repeat</keyword>
<evidence type="ECO:0000256" key="15">
    <source>
        <dbReference type="ARBA" id="ARBA00077278"/>
    </source>
</evidence>
<sequence length="1375" mass="152867">EIRILLVGKTGVGKSAVGNTILGREEFRSELSPSTVTQQCEKGTGEVLGRSVAVIDTPGLFDTDLSNDEVIREIVTCVSLTSPGPHVFLVVIQLGRFTQEEKETVKLIQKTFGQRAADYTIVLFTQGDRLRGRSIEDFLRKSDDLEQFVRQCSGNRYRVFNNENPEDRSQVTELLEKIEEMVVWNGGGCAEEREQTLRTNSGAACERPGLVASDPLRVVLVGLSGVGKSAAGNTILGREEFTSETSPSSLTLSSQEAQGEVCGRRVTVVDTPGLFNTELSDKDLRGEIQRAVPLSGPGPHAVLLVIQLGRFSQQEQRAVETLQELLGEGVSRHTVVLFTHGDRLRGRSLQEFVQQDGNLQSIIQKCGNRCHLFNNTDRGDGSQVRGLLETVEQLVEENGGAYNPMTSPRAVGRSKTKENREPSPESSKNNSLPPPARRAFCDMCLTFPLELRLVLLGQTGVGKSATGNTILGAEEFPSRTSASGTTRHCQSGSVKIKGRRITVVDTPGLLDTRLSPEETRSLRDRCLSLSDPGPHALLLVVKVGPFSDKDRRAADRVRELFGEEALRFTVVLFTRGDDLEQQSLEEFVRGNRDLQLLVQQCGGRCHLFNNKSRSDRAQVTELLNLIDRMATGNMVRQNGGGFYSSQRRIVNQSERKTQNTVQEGAANSVNKEEMRIVLVGKTGSGKSATGNTILGQEAFTSRSTFESVTRHCEKAQGAGVSVIDTPGLYDTALTEEQVKREIVRSILLTSPGPHAFLLVMRFGRYTEEEVNTINTIISLIQQTFGAGAADYIMILFTHTDELRGGQIEACLQQSGRAMKQLMEKCGDRYHAFNNVSGDPRQVTELMEKIRRMVAQNQGSFYTSEMYQRAEELIRREQERLMEERVRTSFCGRSETQSVPHGGSLFSTECVARKYATSEHDLRASPLINLRNCQLARYRRQRGRGRIYTPSGTDGREEEEEEEEEDPAELRLVLLGKTGSGKSASGNTILGRRAFRSEASARSVTRACARSLGRAAGGRRVAVVDTPGLFDTELPPEDTRRELARCVALAAPGPHAFLLVVSVGRFTREEREAVRLIRATFGEAAGRYTAVLFTRGDDLRGEPIEDYLRRGDPHLRELVAECGQRYHVLDNSPSGPPAQVGGLLELVGAMVEGNGGSCYTSQMFREVEAAIQREQALILQEREDEAAREETLQLARYQSQVQEREARLLEERQKMEAERQEREEMLRQIEERVRGELEERGRSQREAERREWEESQRRREEERRQKEEERRREAEAALREREAELEQLRGELHRTQQAQQESRKQLSLRARQEAETSPAVIAQVVGKLAKLAISAALAFFVGPPAARAAGPYLGELVDCLVPLAAAQLRKAACSIQ</sequence>
<evidence type="ECO:0000256" key="8">
    <source>
        <dbReference type="ARBA" id="ARBA00022741"/>
    </source>
</evidence>
<keyword evidence="19" id="KW-1185">Reference proteome</keyword>
<dbReference type="GO" id="GO:0005829">
    <property type="term" value="C:cytosol"/>
    <property type="evidence" value="ECO:0007669"/>
    <property type="project" value="UniProtKB-SubCell"/>
</dbReference>
<evidence type="ECO:0000313" key="19">
    <source>
        <dbReference type="Proteomes" id="UP000736164"/>
    </source>
</evidence>
<name>A0A8J7NPR0_ATRSP</name>
<dbReference type="GO" id="GO:0005783">
    <property type="term" value="C:endoplasmic reticulum"/>
    <property type="evidence" value="ECO:0007669"/>
    <property type="project" value="UniProtKB-SubCell"/>
</dbReference>
<gene>
    <name evidence="18" type="primary">Gimap8_7</name>
    <name evidence="18" type="ORF">GTO95_0008168</name>
</gene>
<feature type="region of interest" description="Disordered" evidence="16">
    <location>
        <begin position="397"/>
        <end position="434"/>
    </location>
</feature>
<evidence type="ECO:0000256" key="2">
    <source>
        <dbReference type="ARBA" id="ARBA00004240"/>
    </source>
</evidence>
<feature type="region of interest" description="Disordered" evidence="16">
    <location>
        <begin position="1233"/>
        <end position="1269"/>
    </location>
</feature>
<dbReference type="InterPro" id="IPR006703">
    <property type="entry name" value="G_AIG1"/>
</dbReference>
<comment type="subcellular location">
    <subcellularLocation>
        <location evidence="3">Cytoplasm</location>
        <location evidence="3">Cytosol</location>
    </subcellularLocation>
    <subcellularLocation>
        <location evidence="2">Endoplasmic reticulum</location>
    </subcellularLocation>
    <subcellularLocation>
        <location evidence="4">Golgi apparatus</location>
    </subcellularLocation>
    <subcellularLocation>
        <location evidence="1">Mitochondrion</location>
    </subcellularLocation>
</comment>
<feature type="domain" description="AIG1-type G" evidence="17">
    <location>
        <begin position="1"/>
        <end position="200"/>
    </location>
</feature>
<keyword evidence="10" id="KW-0333">Golgi apparatus</keyword>
<evidence type="ECO:0000256" key="11">
    <source>
        <dbReference type="ARBA" id="ARBA00023128"/>
    </source>
</evidence>
<comment type="caution">
    <text evidence="18">The sequence shown here is derived from an EMBL/GenBank/DDBJ whole genome shotgun (WGS) entry which is preliminary data.</text>
</comment>
<keyword evidence="12" id="KW-0342">GTP-binding</keyword>
<evidence type="ECO:0000256" key="13">
    <source>
        <dbReference type="ARBA" id="ARBA00056809"/>
    </source>
</evidence>
<evidence type="ECO:0000256" key="6">
    <source>
        <dbReference type="ARBA" id="ARBA00022490"/>
    </source>
</evidence>
<reference evidence="18" key="1">
    <citation type="journal article" date="2021" name="Cell">
        <title>Tracing the genetic footprints of vertebrate landing in non-teleost ray-finned fishes.</title>
        <authorList>
            <person name="Bi X."/>
            <person name="Wang K."/>
            <person name="Yang L."/>
            <person name="Pan H."/>
            <person name="Jiang H."/>
            <person name="Wei Q."/>
            <person name="Fang M."/>
            <person name="Yu H."/>
            <person name="Zhu C."/>
            <person name="Cai Y."/>
            <person name="He Y."/>
            <person name="Gan X."/>
            <person name="Zeng H."/>
            <person name="Yu D."/>
            <person name="Zhu Y."/>
            <person name="Jiang H."/>
            <person name="Qiu Q."/>
            <person name="Yang H."/>
            <person name="Zhang Y.E."/>
            <person name="Wang W."/>
            <person name="Zhu M."/>
            <person name="He S."/>
            <person name="Zhang G."/>
        </authorList>
    </citation>
    <scope>NUCLEOTIDE SEQUENCE</scope>
    <source>
        <strain evidence="18">Allg_001</strain>
    </source>
</reference>
<dbReference type="GO" id="GO:0005739">
    <property type="term" value="C:mitochondrion"/>
    <property type="evidence" value="ECO:0007669"/>
    <property type="project" value="UniProtKB-SubCell"/>
</dbReference>
<keyword evidence="9" id="KW-0256">Endoplasmic reticulum</keyword>
<proteinExistence type="inferred from homology"/>
<evidence type="ECO:0000256" key="7">
    <source>
        <dbReference type="ARBA" id="ARBA00022737"/>
    </source>
</evidence>
<evidence type="ECO:0000313" key="18">
    <source>
        <dbReference type="EMBL" id="MBN3315924.1"/>
    </source>
</evidence>
<organism evidence="18 19">
    <name type="scientific">Atractosteus spatula</name>
    <name type="common">Alligator gar</name>
    <name type="synonym">Lepisosteus spatula</name>
    <dbReference type="NCBI Taxonomy" id="7917"/>
    <lineage>
        <taxon>Eukaryota</taxon>
        <taxon>Metazoa</taxon>
        <taxon>Chordata</taxon>
        <taxon>Craniata</taxon>
        <taxon>Vertebrata</taxon>
        <taxon>Euteleostomi</taxon>
        <taxon>Actinopterygii</taxon>
        <taxon>Neopterygii</taxon>
        <taxon>Holostei</taxon>
        <taxon>Semionotiformes</taxon>
        <taxon>Lepisosteidae</taxon>
        <taxon>Atractosteus</taxon>
    </lineage>
</organism>
<protein>
    <recommendedName>
        <fullName evidence="14">GTPase IMAP family member 8</fullName>
    </recommendedName>
    <alternativeName>
        <fullName evidence="15">Immune-associated nucleotide-binding protein 9</fullName>
    </alternativeName>
</protein>
<dbReference type="InterPro" id="IPR045058">
    <property type="entry name" value="GIMA/IAN/Toc"/>
</dbReference>
<dbReference type="Proteomes" id="UP000736164">
    <property type="component" value="Unassembled WGS sequence"/>
</dbReference>
<evidence type="ECO:0000256" key="4">
    <source>
        <dbReference type="ARBA" id="ARBA00004555"/>
    </source>
</evidence>
<dbReference type="FunFam" id="3.40.50.300:FF:000536">
    <property type="entry name" value="GTPase IMAP family member 8"/>
    <property type="match status" value="3"/>
</dbReference>
<feature type="domain" description="AIG1-type G" evidence="17">
    <location>
        <begin position="213"/>
        <end position="411"/>
    </location>
</feature>
<evidence type="ECO:0000256" key="1">
    <source>
        <dbReference type="ARBA" id="ARBA00004173"/>
    </source>
</evidence>
<keyword evidence="8" id="KW-0547">Nucleotide-binding</keyword>
<keyword evidence="6" id="KW-0963">Cytoplasm</keyword>
<dbReference type="InterPro" id="IPR027417">
    <property type="entry name" value="P-loop_NTPase"/>
</dbReference>
<dbReference type="PANTHER" id="PTHR10903">
    <property type="entry name" value="GTPASE, IMAP FAMILY MEMBER-RELATED"/>
    <property type="match status" value="1"/>
</dbReference>
<evidence type="ECO:0000256" key="10">
    <source>
        <dbReference type="ARBA" id="ARBA00023034"/>
    </source>
</evidence>
<evidence type="ECO:0000259" key="17">
    <source>
        <dbReference type="PROSITE" id="PS51720"/>
    </source>
</evidence>
<evidence type="ECO:0000256" key="5">
    <source>
        <dbReference type="ARBA" id="ARBA00008535"/>
    </source>
</evidence>
<dbReference type="FunFam" id="3.40.50.300:FF:000366">
    <property type="entry name" value="GTPase, IMAP family member 2"/>
    <property type="match status" value="2"/>
</dbReference>
<evidence type="ECO:0000256" key="14">
    <source>
        <dbReference type="ARBA" id="ARBA00073539"/>
    </source>
</evidence>
<feature type="domain" description="AIG1-type G" evidence="17">
    <location>
        <begin position="671"/>
        <end position="870"/>
    </location>
</feature>
<accession>A0A8J7NPR0</accession>
<feature type="region of interest" description="Disordered" evidence="16">
    <location>
        <begin position="943"/>
        <end position="967"/>
    </location>
</feature>
<dbReference type="CDD" id="cd01852">
    <property type="entry name" value="AIG1"/>
    <property type="match status" value="5"/>
</dbReference>
<dbReference type="SUPFAM" id="SSF52540">
    <property type="entry name" value="P-loop containing nucleoside triphosphate hydrolases"/>
    <property type="match status" value="5"/>
</dbReference>
<dbReference type="GO" id="GO:0005525">
    <property type="term" value="F:GTP binding"/>
    <property type="evidence" value="ECO:0007669"/>
    <property type="project" value="UniProtKB-KW"/>
</dbReference>
<feature type="non-terminal residue" evidence="18">
    <location>
        <position position="1"/>
    </location>
</feature>
<dbReference type="PANTHER" id="PTHR10903:SF62">
    <property type="entry name" value="GTPASE IMAP FAMILY MEMBER 4-LIKE-RELATED"/>
    <property type="match status" value="1"/>
</dbReference>
<evidence type="ECO:0000256" key="9">
    <source>
        <dbReference type="ARBA" id="ARBA00022824"/>
    </source>
</evidence>
<dbReference type="Gene3D" id="3.40.50.300">
    <property type="entry name" value="P-loop containing nucleotide triphosphate hydrolases"/>
    <property type="match status" value="5"/>
</dbReference>
<comment type="function">
    <text evidence="13">Exerts an anti-apoptotic effect in the immune system and is involved in responses to infections.</text>
</comment>